<feature type="domain" description="DSBA-like thioredoxin" evidence="1">
    <location>
        <begin position="4"/>
        <end position="120"/>
    </location>
</feature>
<name>A0A0J9EQ44_9FIRM</name>
<dbReference type="AlphaFoldDB" id="A0A0J9EQ44"/>
<dbReference type="Proteomes" id="UP000037392">
    <property type="component" value="Unassembled WGS sequence"/>
</dbReference>
<dbReference type="EMBL" id="ADLK01000025">
    <property type="protein sequence ID" value="KMW17950.1"/>
    <property type="molecule type" value="Genomic_DNA"/>
</dbReference>
<evidence type="ECO:0000313" key="3">
    <source>
        <dbReference type="Proteomes" id="UP000037392"/>
    </source>
</evidence>
<dbReference type="RefSeq" id="WP_045093970.1">
    <property type="nucleotide sequence ID" value="NZ_KQ235879.1"/>
</dbReference>
<dbReference type="PATRIC" id="fig|742734.4.peg.3679"/>
<dbReference type="Gene3D" id="3.40.30.10">
    <property type="entry name" value="Glutaredoxin"/>
    <property type="match status" value="1"/>
</dbReference>
<sequence length="177" mass="20795">MINIELFFDYACPYCYRGHKNLLNLLEYYPRIEITWRPCESHPYPETYFMHSDRAIQGMYYIQEHGGNLWKYHRLVYEACFDKNMDIASTDVLAGLAKQCGADHNAFRNCIEEDRYREQVLAGNRYAWGENRLDAVPSYRFGKHLLGSRDGLLVPVRELEDFFRKAAAVHQTDGPIQ</sequence>
<dbReference type="InterPro" id="IPR001853">
    <property type="entry name" value="DSBA-like_thioredoxin_dom"/>
</dbReference>
<accession>A0A0J9EQ44</accession>
<reference evidence="2 3" key="1">
    <citation type="submission" date="2011-04" db="EMBL/GenBank/DDBJ databases">
        <title>The Genome Sequence of Clostridium citroniae WAL-19142.</title>
        <authorList>
            <consortium name="The Broad Institute Genome Sequencing Platform"/>
            <person name="Earl A."/>
            <person name="Ward D."/>
            <person name="Feldgarden M."/>
            <person name="Gevers D."/>
            <person name="Warren Y.A."/>
            <person name="Tyrrell K.L."/>
            <person name="Citron D.M."/>
            <person name="Goldstein E.J."/>
            <person name="Daigneault M."/>
            <person name="Allen-Vercoe E."/>
            <person name="Young S.K."/>
            <person name="Zeng Q."/>
            <person name="Gargeya S."/>
            <person name="Fitzgerald M."/>
            <person name="Haas B."/>
            <person name="Abouelleil A."/>
            <person name="Alvarado L."/>
            <person name="Arachchi H.M."/>
            <person name="Berlin A."/>
            <person name="Brown A."/>
            <person name="Chapman S.B."/>
            <person name="Chen Z."/>
            <person name="Dunbar C."/>
            <person name="Freedman E."/>
            <person name="Gearin G."/>
            <person name="Gellesch M."/>
            <person name="Goldberg J."/>
            <person name="Griggs A."/>
            <person name="Gujja S."/>
            <person name="Heilman E.R."/>
            <person name="Heiman D."/>
            <person name="Howarth C."/>
            <person name="Larson L."/>
            <person name="Lui A."/>
            <person name="MacDonald P.J."/>
            <person name="Mehta T."/>
            <person name="Montmayeur A."/>
            <person name="Murphy C."/>
            <person name="Neiman D."/>
            <person name="Pearson M."/>
            <person name="Priest M."/>
            <person name="Roberts A."/>
            <person name="Saif S."/>
            <person name="Shea T."/>
            <person name="Shenoy N."/>
            <person name="Sisk P."/>
            <person name="Stolte C."/>
            <person name="Sykes S."/>
            <person name="White J."/>
            <person name="Yandava C."/>
            <person name="Wortman J."/>
            <person name="Nusbaum C."/>
            <person name="Birren B."/>
        </authorList>
    </citation>
    <scope>NUCLEOTIDE SEQUENCE [LARGE SCALE GENOMIC DNA]</scope>
    <source>
        <strain evidence="2 3">WAL-19142</strain>
    </source>
</reference>
<dbReference type="OrthoDB" id="9799122at2"/>
<comment type="caution">
    <text evidence="2">The sequence shown here is derived from an EMBL/GenBank/DDBJ whole genome shotgun (WGS) entry which is preliminary data.</text>
</comment>
<gene>
    <name evidence="2" type="ORF">HMPREF9470_03431</name>
</gene>
<dbReference type="PANTHER" id="PTHR13887:SF41">
    <property type="entry name" value="THIOREDOXIN SUPERFAMILY PROTEIN"/>
    <property type="match status" value="1"/>
</dbReference>
<protein>
    <recommendedName>
        <fullName evidence="1">DSBA-like thioredoxin domain-containing protein</fullName>
    </recommendedName>
</protein>
<dbReference type="SUPFAM" id="SSF52833">
    <property type="entry name" value="Thioredoxin-like"/>
    <property type="match status" value="1"/>
</dbReference>
<dbReference type="GeneID" id="93165552"/>
<dbReference type="PANTHER" id="PTHR13887">
    <property type="entry name" value="GLUTATHIONE S-TRANSFERASE KAPPA"/>
    <property type="match status" value="1"/>
</dbReference>
<dbReference type="InterPro" id="IPR036249">
    <property type="entry name" value="Thioredoxin-like_sf"/>
</dbReference>
<dbReference type="GO" id="GO:0016491">
    <property type="term" value="F:oxidoreductase activity"/>
    <property type="evidence" value="ECO:0007669"/>
    <property type="project" value="InterPro"/>
</dbReference>
<proteinExistence type="predicted"/>
<organism evidence="2 3">
    <name type="scientific">[Clostridium] citroniae WAL-19142</name>
    <dbReference type="NCBI Taxonomy" id="742734"/>
    <lineage>
        <taxon>Bacteria</taxon>
        <taxon>Bacillati</taxon>
        <taxon>Bacillota</taxon>
        <taxon>Clostridia</taxon>
        <taxon>Lachnospirales</taxon>
        <taxon>Lachnospiraceae</taxon>
        <taxon>Enterocloster</taxon>
    </lineage>
</organism>
<evidence type="ECO:0000313" key="2">
    <source>
        <dbReference type="EMBL" id="KMW17950.1"/>
    </source>
</evidence>
<evidence type="ECO:0000259" key="1">
    <source>
        <dbReference type="Pfam" id="PF01323"/>
    </source>
</evidence>
<dbReference type="Pfam" id="PF01323">
    <property type="entry name" value="DSBA"/>
    <property type="match status" value="1"/>
</dbReference>